<dbReference type="GeneID" id="66860521"/>
<accession>A0A8A1V633</accession>
<feature type="compositionally biased region" description="Pro residues" evidence="1">
    <location>
        <begin position="1"/>
        <end position="15"/>
    </location>
</feature>
<evidence type="ECO:0000313" key="3">
    <source>
        <dbReference type="Proteomes" id="UP000011074"/>
    </source>
</evidence>
<feature type="region of interest" description="Disordered" evidence="1">
    <location>
        <begin position="1"/>
        <end position="21"/>
    </location>
</feature>
<dbReference type="EMBL" id="CP048262">
    <property type="protein sequence ID" value="QST86612.1"/>
    <property type="molecule type" value="Genomic_DNA"/>
</dbReference>
<dbReference type="AlphaFoldDB" id="A0A8A1V633"/>
<reference evidence="2" key="2">
    <citation type="submission" date="2020-01" db="EMBL/GenBank/DDBJ databases">
        <authorList>
            <person name="Algora L."/>
            <person name="Schniete J.K."/>
            <person name="MacFadyen A."/>
            <person name="Hoskisson P.A."/>
            <person name="Hunter I.S."/>
            <person name="Herron P.R."/>
        </authorList>
    </citation>
    <scope>NUCLEOTIDE SEQUENCE</scope>
    <source>
        <strain evidence="2">ATCC 10970</strain>
        <plasmid evidence="2">pSRP1</plasmid>
    </source>
</reference>
<evidence type="ECO:0000256" key="1">
    <source>
        <dbReference type="SAM" id="MobiDB-lite"/>
    </source>
</evidence>
<sequence>MDAPPPRVTVQPPAPSGGRRVRVDGTILGVAYRPADVIEFLRRAGADPDQIDLHGPDIEWRGGGPDIWLPPDTSA</sequence>
<name>A0A8A1V633_STRR1</name>
<reference evidence="2" key="3">
    <citation type="journal article" date="2021" name="bioRxiv">
        <title>Bilateral symmetry of linear streptomycete chromosomes.</title>
        <authorList>
            <person name="Algora-Gallardo L."/>
            <person name="Schniete J.K."/>
            <person name="Mark D.R."/>
            <person name="Hunter I.S."/>
            <person name="Herron P.R."/>
        </authorList>
    </citation>
    <scope>NUCLEOTIDE SEQUENCE</scope>
    <source>
        <strain evidence="2">ATCC 10970</strain>
        <plasmid evidence="2">pSRP1</plasmid>
    </source>
</reference>
<evidence type="ECO:0000313" key="2">
    <source>
        <dbReference type="EMBL" id="QST86612.1"/>
    </source>
</evidence>
<organism evidence="2 3">
    <name type="scientific">Streptomyces rimosus subsp. rimosus (strain ATCC 10970 / DSM 40260 / JCM 4667 / NRRL 2234)</name>
    <dbReference type="NCBI Taxonomy" id="1265868"/>
    <lineage>
        <taxon>Bacteria</taxon>
        <taxon>Bacillati</taxon>
        <taxon>Actinomycetota</taxon>
        <taxon>Actinomycetes</taxon>
        <taxon>Kitasatosporales</taxon>
        <taxon>Streptomycetaceae</taxon>
        <taxon>Streptomyces</taxon>
    </lineage>
</organism>
<keyword evidence="2" id="KW-0614">Plasmid</keyword>
<proteinExistence type="predicted"/>
<geneLocation type="plasmid" evidence="2 3">
    <name>pSRP1</name>
</geneLocation>
<dbReference type="Proteomes" id="UP000011074">
    <property type="component" value="Plasmid pSRP1"/>
</dbReference>
<protein>
    <submittedName>
        <fullName evidence="2">Uncharacterized protein</fullName>
    </submittedName>
</protein>
<gene>
    <name evidence="2" type="ORF">SRIM_041065</name>
</gene>
<reference evidence="2" key="1">
    <citation type="submission" date="2012-12" db="EMBL/GenBank/DDBJ databases">
        <authorList>
            <person name="Pethick F.E."/>
            <person name="MacFadyen A.C."/>
            <person name="Tang Z."/>
            <person name="Sangal V."/>
            <person name="Tze-Tze L."/>
            <person name="Chu J."/>
            <person name="Guo M."/>
            <person name="Kirby R."/>
            <person name="Hoskisson P.A."/>
            <person name="Herron P.R."/>
            <person name="Hunter I.S."/>
        </authorList>
    </citation>
    <scope>NUCLEOTIDE SEQUENCE</scope>
    <source>
        <strain evidence="2">ATCC 10970</strain>
        <plasmid evidence="2">pSRP1</plasmid>
    </source>
</reference>
<dbReference type="RefSeq" id="WP_030182512.1">
    <property type="nucleotide sequence ID" value="NZ_CP048262.1"/>
</dbReference>